<evidence type="ECO:0000313" key="3">
    <source>
        <dbReference type="Proteomes" id="UP001054854"/>
    </source>
</evidence>
<organism evidence="2 3">
    <name type="scientific">Streptomyces hygroscopicus</name>
    <dbReference type="NCBI Taxonomy" id="1912"/>
    <lineage>
        <taxon>Bacteria</taxon>
        <taxon>Bacillati</taxon>
        <taxon>Actinomycetota</taxon>
        <taxon>Actinomycetes</taxon>
        <taxon>Kitasatosporales</taxon>
        <taxon>Streptomycetaceae</taxon>
        <taxon>Streptomyces</taxon>
        <taxon>Streptomyces violaceusniger group</taxon>
    </lineage>
</organism>
<evidence type="ECO:0000256" key="1">
    <source>
        <dbReference type="SAM" id="MobiDB-lite"/>
    </source>
</evidence>
<reference evidence="2" key="1">
    <citation type="submission" date="2024-05" db="EMBL/GenBank/DDBJ databases">
        <title>Whole genome shotgun sequence of Streptomyces hygroscopicus NBRC 113678.</title>
        <authorList>
            <person name="Komaki H."/>
            <person name="Tamura T."/>
        </authorList>
    </citation>
    <scope>NUCLEOTIDE SEQUENCE</scope>
    <source>
        <strain evidence="2">N11-34</strain>
    </source>
</reference>
<feature type="compositionally biased region" description="Low complexity" evidence="1">
    <location>
        <begin position="99"/>
        <end position="116"/>
    </location>
</feature>
<feature type="region of interest" description="Disordered" evidence="1">
    <location>
        <begin position="1"/>
        <end position="130"/>
    </location>
</feature>
<keyword evidence="3" id="KW-1185">Reference proteome</keyword>
<feature type="compositionally biased region" description="Polar residues" evidence="1">
    <location>
        <begin position="61"/>
        <end position="71"/>
    </location>
</feature>
<dbReference type="Proteomes" id="UP001054854">
    <property type="component" value="Unassembled WGS sequence"/>
</dbReference>
<name>A0ABQ3U044_STRHY</name>
<protein>
    <submittedName>
        <fullName evidence="2">Uncharacterized protein</fullName>
    </submittedName>
</protein>
<dbReference type="EMBL" id="BNEK01000003">
    <property type="protein sequence ID" value="GHJ28741.1"/>
    <property type="molecule type" value="Genomic_DNA"/>
</dbReference>
<proteinExistence type="predicted"/>
<comment type="caution">
    <text evidence="2">The sequence shown here is derived from an EMBL/GenBank/DDBJ whole genome shotgun (WGS) entry which is preliminary data.</text>
</comment>
<accession>A0ABQ3U044</accession>
<evidence type="ECO:0000313" key="2">
    <source>
        <dbReference type="EMBL" id="GHJ28741.1"/>
    </source>
</evidence>
<sequence>MGQAAPTAPGRDRFGTAASDTAAEGLAGARPPPSAVVSVRSGRRPAPHGGGQYVDGPARSYSPSAADQDTGTLRCGHTPPASSGTGTGHDRHRPHRRTALLAANATSALSANSRTAPTEYGATRRPAECR</sequence>
<gene>
    <name evidence="2" type="ORF">TPA0910_31740</name>
</gene>